<keyword evidence="1" id="KW-1133">Transmembrane helix</keyword>
<protein>
    <submittedName>
        <fullName evidence="2">Uncharacterized protein</fullName>
    </submittedName>
</protein>
<comment type="caution">
    <text evidence="2">The sequence shown here is derived from an EMBL/GenBank/DDBJ whole genome shotgun (WGS) entry which is preliminary data.</text>
</comment>
<reference evidence="2 3" key="1">
    <citation type="submission" date="2017-01" db="EMBL/GenBank/DDBJ databases">
        <title>Whole-Genome Shotgun Sequencing of Two beta-Proteobacterial Species in Search of the Bulgecin Biosynthetic Cluster.</title>
        <authorList>
            <person name="Horsman M.E."/>
            <person name="Marous D.R."/>
            <person name="Li R."/>
            <person name="Oliver R.A."/>
            <person name="Byun B."/>
            <person name="Emrich S.J."/>
            <person name="Boggess B."/>
            <person name="Townsend C.A."/>
            <person name="Mobashery S."/>
        </authorList>
    </citation>
    <scope>NUCLEOTIDE SEQUENCE [LARGE SCALE GENOMIC DNA]</scope>
    <source>
        <strain evidence="2 3">ATCC 31363</strain>
    </source>
</reference>
<proteinExistence type="predicted"/>
<name>A0A2A4EPW6_9BURK</name>
<keyword evidence="1" id="KW-0472">Membrane</keyword>
<feature type="transmembrane region" description="Helical" evidence="1">
    <location>
        <begin position="87"/>
        <end position="107"/>
    </location>
</feature>
<dbReference type="EMBL" id="MTZV01000006">
    <property type="protein sequence ID" value="PCE22196.1"/>
    <property type="molecule type" value="Genomic_DNA"/>
</dbReference>
<keyword evidence="1" id="KW-0812">Transmembrane</keyword>
<organism evidence="2 3">
    <name type="scientific">Paraburkholderia acidicola</name>
    <dbReference type="NCBI Taxonomy" id="1912599"/>
    <lineage>
        <taxon>Bacteria</taxon>
        <taxon>Pseudomonadati</taxon>
        <taxon>Pseudomonadota</taxon>
        <taxon>Betaproteobacteria</taxon>
        <taxon>Burkholderiales</taxon>
        <taxon>Burkholderiaceae</taxon>
        <taxon>Paraburkholderia</taxon>
    </lineage>
</organism>
<evidence type="ECO:0000313" key="3">
    <source>
        <dbReference type="Proteomes" id="UP000218022"/>
    </source>
</evidence>
<accession>A0A2A4EPW6</accession>
<dbReference type="AlphaFoldDB" id="A0A2A4EPW6"/>
<feature type="transmembrane region" description="Helical" evidence="1">
    <location>
        <begin position="45"/>
        <end position="67"/>
    </location>
</feature>
<feature type="transmembrane region" description="Helical" evidence="1">
    <location>
        <begin position="135"/>
        <end position="156"/>
    </location>
</feature>
<dbReference type="Proteomes" id="UP000218022">
    <property type="component" value="Unassembled WGS sequence"/>
</dbReference>
<sequence length="162" mass="18831">MVFDILSRYFWLLAIIENGWRYIAQERTAARSGAMSLRTSDEAKSLRRWFAVFHAHPWIIMGIATILGGTPNFSYYFRPQDHNPYVLTWYGVQFCSAIGFTFWAFFYNGAEKIIKYQIGVAFVPRYSWVNTVGRVKFFAALAPIWIVLTMVVATSIDVRLYK</sequence>
<evidence type="ECO:0000313" key="2">
    <source>
        <dbReference type="EMBL" id="PCE22196.1"/>
    </source>
</evidence>
<evidence type="ECO:0000256" key="1">
    <source>
        <dbReference type="SAM" id="Phobius"/>
    </source>
</evidence>
<gene>
    <name evidence="2" type="ORF">BWP39_21210</name>
</gene>